<protein>
    <submittedName>
        <fullName evidence="5">Nuclease</fullName>
    </submittedName>
</protein>
<dbReference type="PROSITE" id="PS50830">
    <property type="entry name" value="TNASE_3"/>
    <property type="match status" value="1"/>
</dbReference>
<dbReference type="InterPro" id="IPR016071">
    <property type="entry name" value="Staphylococal_nuclease_OB-fold"/>
</dbReference>
<gene>
    <name evidence="5" type="ORF">AS156_02380</name>
</gene>
<keyword evidence="1" id="KW-0540">Nuclease</keyword>
<dbReference type="PANTHER" id="PTHR12302:SF3">
    <property type="entry name" value="SERINE_THREONINE-PROTEIN KINASE 31"/>
    <property type="match status" value="1"/>
</dbReference>
<dbReference type="Proteomes" id="UP000057737">
    <property type="component" value="Unassembled WGS sequence"/>
</dbReference>
<dbReference type="Pfam" id="PF00565">
    <property type="entry name" value="SNase"/>
    <property type="match status" value="1"/>
</dbReference>
<dbReference type="PANTHER" id="PTHR12302">
    <property type="entry name" value="EBNA2 BINDING PROTEIN P100"/>
    <property type="match status" value="1"/>
</dbReference>
<evidence type="ECO:0000313" key="6">
    <source>
        <dbReference type="Proteomes" id="UP000057737"/>
    </source>
</evidence>
<evidence type="ECO:0000256" key="1">
    <source>
        <dbReference type="ARBA" id="ARBA00022722"/>
    </source>
</evidence>
<evidence type="ECO:0000313" key="5">
    <source>
        <dbReference type="EMBL" id="KWV60723.1"/>
    </source>
</evidence>
<evidence type="ECO:0000256" key="2">
    <source>
        <dbReference type="ARBA" id="ARBA00022759"/>
    </source>
</evidence>
<comment type="caution">
    <text evidence="5">The sequence shown here is derived from an EMBL/GenBank/DDBJ whole genome shotgun (WGS) entry which is preliminary data.</text>
</comment>
<keyword evidence="2" id="KW-0255">Endonuclease</keyword>
<dbReference type="InterPro" id="IPR035437">
    <property type="entry name" value="SNase_OB-fold_sf"/>
</dbReference>
<evidence type="ECO:0000259" key="4">
    <source>
        <dbReference type="PROSITE" id="PS50830"/>
    </source>
</evidence>
<proteinExistence type="predicted"/>
<name>A0A109K4Q8_9BRAD</name>
<dbReference type="Gene3D" id="2.40.50.90">
    <property type="match status" value="1"/>
</dbReference>
<accession>A0A109K4Q8</accession>
<dbReference type="GO" id="GO:0016787">
    <property type="term" value="F:hydrolase activity"/>
    <property type="evidence" value="ECO:0007669"/>
    <property type="project" value="UniProtKB-KW"/>
</dbReference>
<reference evidence="5 6" key="1">
    <citation type="submission" date="2015-11" db="EMBL/GenBank/DDBJ databases">
        <title>Draft Genome Sequence of the Strain BR 10303 (Bradyrhizobium sp.) isolated from nodules of Centrolobium paraense.</title>
        <authorList>
            <person name="Zelli J.E."/>
            <person name="Simoes-Araujo J.L."/>
            <person name="Barauna A.C."/>
            <person name="Silva K."/>
        </authorList>
    </citation>
    <scope>NUCLEOTIDE SEQUENCE [LARGE SCALE GENOMIC DNA]</scope>
    <source>
        <strain evidence="5 6">BR 10303</strain>
    </source>
</reference>
<organism evidence="5 6">
    <name type="scientific">Bradyrhizobium macuxiense</name>
    <dbReference type="NCBI Taxonomy" id="1755647"/>
    <lineage>
        <taxon>Bacteria</taxon>
        <taxon>Pseudomonadati</taxon>
        <taxon>Pseudomonadota</taxon>
        <taxon>Alphaproteobacteria</taxon>
        <taxon>Hyphomicrobiales</taxon>
        <taxon>Nitrobacteraceae</taxon>
        <taxon>Bradyrhizobium</taxon>
    </lineage>
</organism>
<feature type="domain" description="TNase-like" evidence="4">
    <location>
        <begin position="23"/>
        <end position="142"/>
    </location>
</feature>
<keyword evidence="6" id="KW-1185">Reference proteome</keyword>
<dbReference type="GO" id="GO:0004519">
    <property type="term" value="F:endonuclease activity"/>
    <property type="evidence" value="ECO:0007669"/>
    <property type="project" value="UniProtKB-KW"/>
</dbReference>
<dbReference type="SMART" id="SM00318">
    <property type="entry name" value="SNc"/>
    <property type="match status" value="1"/>
</dbReference>
<evidence type="ECO:0000256" key="3">
    <source>
        <dbReference type="ARBA" id="ARBA00022801"/>
    </source>
</evidence>
<sequence>MLLACATLFACGAGRAVECNFEAQGEGRVAAVVDARSFRLDDGREVKLSGIEVADGAKARAALSALLIGRDVTLRGGDDMPDRYGRQPAYAFLAGSETPVQSELLRQGLALVSPEIPDRSCAAALMAAEAEARQARSGTWAGSSVIKNAESPGDILTAIGRFTVVEGRVLSVRQAGATTYLNFGRNWTRDFAATISRRIVPAFEAAGLAPKSLENRRIRVRGWVEARRGPRIELLRVGQIEVLRGN</sequence>
<dbReference type="EMBL" id="LNCU01000013">
    <property type="protein sequence ID" value="KWV60723.1"/>
    <property type="molecule type" value="Genomic_DNA"/>
</dbReference>
<dbReference type="SUPFAM" id="SSF50199">
    <property type="entry name" value="Staphylococcal nuclease"/>
    <property type="match status" value="1"/>
</dbReference>
<keyword evidence="3" id="KW-0378">Hydrolase</keyword>
<dbReference type="AlphaFoldDB" id="A0A109K4Q8"/>